<evidence type="ECO:0000256" key="2">
    <source>
        <dbReference type="ARBA" id="ARBA00004950"/>
    </source>
</evidence>
<evidence type="ECO:0000256" key="1">
    <source>
        <dbReference type="ARBA" id="ARBA00001974"/>
    </source>
</evidence>
<dbReference type="SUPFAM" id="SSF51905">
    <property type="entry name" value="FAD/NAD(P)-binding domain"/>
    <property type="match status" value="1"/>
</dbReference>
<evidence type="ECO:0000256" key="7">
    <source>
        <dbReference type="ARBA" id="ARBA00022827"/>
    </source>
</evidence>
<dbReference type="AlphaFoldDB" id="A0A495IXG0"/>
<evidence type="ECO:0000259" key="13">
    <source>
        <dbReference type="Pfam" id="PF00890"/>
    </source>
</evidence>
<dbReference type="OrthoDB" id="9806724at2"/>
<dbReference type="Gene3D" id="3.50.50.60">
    <property type="entry name" value="FAD/NAD(P)-binding domain"/>
    <property type="match status" value="1"/>
</dbReference>
<evidence type="ECO:0000313" key="16">
    <source>
        <dbReference type="Proteomes" id="UP000268007"/>
    </source>
</evidence>
<dbReference type="InterPro" id="IPR003953">
    <property type="entry name" value="FAD-dep_OxRdtase_2_FAD-bd"/>
</dbReference>
<dbReference type="SUPFAM" id="SSF56425">
    <property type="entry name" value="Succinate dehydrogenase/fumarate reductase flavoprotein, catalytic domain"/>
    <property type="match status" value="1"/>
</dbReference>
<comment type="function">
    <text evidence="12">Catalyzes the oxidation of L-aspartate to iminoaspartate.</text>
</comment>
<dbReference type="PRINTS" id="PR00368">
    <property type="entry name" value="FADPNR"/>
</dbReference>
<keyword evidence="6 12" id="KW-0662">Pyridine nucleotide biosynthesis</keyword>
<dbReference type="GO" id="GO:0008734">
    <property type="term" value="F:L-aspartate oxidase activity"/>
    <property type="evidence" value="ECO:0007669"/>
    <property type="project" value="UniProtKB-UniRule"/>
</dbReference>
<dbReference type="NCBIfam" id="TIGR00551">
    <property type="entry name" value="nadB"/>
    <property type="match status" value="1"/>
</dbReference>
<dbReference type="Gene3D" id="1.20.58.100">
    <property type="entry name" value="Fumarate reductase/succinate dehydrogenase flavoprotein-like, C-terminal domain"/>
    <property type="match status" value="1"/>
</dbReference>
<dbReference type="InterPro" id="IPR037099">
    <property type="entry name" value="Fum_R/Succ_DH_flav-like_C_sf"/>
</dbReference>
<comment type="pathway">
    <text evidence="2 12">Cofactor biosynthesis; NAD(+) biosynthesis; iminoaspartate from L-aspartate (oxidase route): step 1/1.</text>
</comment>
<keyword evidence="5 12" id="KW-0285">Flavoprotein</keyword>
<name>A0A495IXG0_9SPHI</name>
<protein>
    <recommendedName>
        <fullName evidence="4 10">L-aspartate oxidase</fullName>
        <ecNumber evidence="4 10">1.4.3.16</ecNumber>
    </recommendedName>
</protein>
<feature type="active site" description="Proton acceptor" evidence="11">
    <location>
        <position position="289"/>
    </location>
</feature>
<dbReference type="RefSeq" id="WP_121196904.1">
    <property type="nucleotide sequence ID" value="NZ_RBKU01000001.1"/>
</dbReference>
<feature type="domain" description="Fumarate reductase/succinate dehydrogenase flavoprotein-like C-terminal" evidence="14">
    <location>
        <begin position="440"/>
        <end position="520"/>
    </location>
</feature>
<dbReference type="EMBL" id="RBKU01000001">
    <property type="protein sequence ID" value="RKR81183.1"/>
    <property type="molecule type" value="Genomic_DNA"/>
</dbReference>
<evidence type="ECO:0000259" key="14">
    <source>
        <dbReference type="Pfam" id="PF02910"/>
    </source>
</evidence>
<dbReference type="PANTHER" id="PTHR42716:SF2">
    <property type="entry name" value="L-ASPARTATE OXIDASE, CHLOROPLASTIC"/>
    <property type="match status" value="1"/>
</dbReference>
<keyword evidence="8 12" id="KW-0560">Oxidoreductase</keyword>
<dbReference type="SUPFAM" id="SSF46977">
    <property type="entry name" value="Succinate dehydrogenase/fumarate reductase flavoprotein C-terminal domain"/>
    <property type="match status" value="1"/>
</dbReference>
<dbReference type="FunFam" id="3.90.700.10:FF:000002">
    <property type="entry name" value="L-aspartate oxidase"/>
    <property type="match status" value="1"/>
</dbReference>
<keyword evidence="16" id="KW-1185">Reference proteome</keyword>
<comment type="catalytic activity">
    <reaction evidence="9">
        <text>L-aspartate + O2 = iminosuccinate + H2O2</text>
        <dbReference type="Rhea" id="RHEA:25876"/>
        <dbReference type="ChEBI" id="CHEBI:15379"/>
        <dbReference type="ChEBI" id="CHEBI:16240"/>
        <dbReference type="ChEBI" id="CHEBI:29991"/>
        <dbReference type="ChEBI" id="CHEBI:77875"/>
        <dbReference type="EC" id="1.4.3.16"/>
    </reaction>
    <physiologicalReaction direction="left-to-right" evidence="9">
        <dbReference type="Rhea" id="RHEA:25877"/>
    </physiologicalReaction>
</comment>
<dbReference type="InterPro" id="IPR036188">
    <property type="entry name" value="FAD/NAD-bd_sf"/>
</dbReference>
<dbReference type="InterPro" id="IPR005288">
    <property type="entry name" value="NadB"/>
</dbReference>
<comment type="similarity">
    <text evidence="3 12">Belongs to the FAD-dependent oxidoreductase 2 family. NadB subfamily.</text>
</comment>
<evidence type="ECO:0000256" key="4">
    <source>
        <dbReference type="ARBA" id="ARBA00012173"/>
    </source>
</evidence>
<dbReference type="PRINTS" id="PR00411">
    <property type="entry name" value="PNDRDTASEI"/>
</dbReference>
<dbReference type="FunFam" id="1.20.58.100:FF:000002">
    <property type="entry name" value="L-aspartate oxidase"/>
    <property type="match status" value="1"/>
</dbReference>
<dbReference type="PANTHER" id="PTHR42716">
    <property type="entry name" value="L-ASPARTATE OXIDASE"/>
    <property type="match status" value="1"/>
</dbReference>
<evidence type="ECO:0000256" key="12">
    <source>
        <dbReference type="RuleBase" id="RU362049"/>
    </source>
</evidence>
<comment type="cofactor">
    <cofactor evidence="1 12">
        <name>FAD</name>
        <dbReference type="ChEBI" id="CHEBI:57692"/>
    </cofactor>
</comment>
<comment type="subcellular location">
    <subcellularLocation>
        <location evidence="12">Cytoplasm</location>
    </subcellularLocation>
</comment>
<evidence type="ECO:0000256" key="3">
    <source>
        <dbReference type="ARBA" id="ARBA00008562"/>
    </source>
</evidence>
<dbReference type="Pfam" id="PF02910">
    <property type="entry name" value="Succ_DH_flav_C"/>
    <property type="match status" value="1"/>
</dbReference>
<dbReference type="EC" id="1.4.3.16" evidence="4 10"/>
<comment type="caution">
    <text evidence="15">The sequence shown here is derived from an EMBL/GenBank/DDBJ whole genome shotgun (WGS) entry which is preliminary data.</text>
</comment>
<keyword evidence="7 12" id="KW-0274">FAD</keyword>
<organism evidence="15 16">
    <name type="scientific">Mucilaginibacter gracilis</name>
    <dbReference type="NCBI Taxonomy" id="423350"/>
    <lineage>
        <taxon>Bacteria</taxon>
        <taxon>Pseudomonadati</taxon>
        <taxon>Bacteroidota</taxon>
        <taxon>Sphingobacteriia</taxon>
        <taxon>Sphingobacteriales</taxon>
        <taxon>Sphingobacteriaceae</taxon>
        <taxon>Mucilaginibacter</taxon>
    </lineage>
</organism>
<dbReference type="InterPro" id="IPR027477">
    <property type="entry name" value="Succ_DH/fumarate_Rdtase_cat_sf"/>
</dbReference>
<dbReference type="GO" id="GO:0034628">
    <property type="term" value="P:'de novo' NAD+ biosynthetic process from L-aspartate"/>
    <property type="evidence" value="ECO:0007669"/>
    <property type="project" value="TreeGrafter"/>
</dbReference>
<dbReference type="InterPro" id="IPR015939">
    <property type="entry name" value="Fum_Rdtase/Succ_DH_flav-like_C"/>
</dbReference>
<dbReference type="Gene3D" id="3.90.700.10">
    <property type="entry name" value="Succinate dehydrogenase/fumarate reductase flavoprotein, catalytic domain"/>
    <property type="match status" value="1"/>
</dbReference>
<evidence type="ECO:0000256" key="6">
    <source>
        <dbReference type="ARBA" id="ARBA00022642"/>
    </source>
</evidence>
<evidence type="ECO:0000256" key="10">
    <source>
        <dbReference type="NCBIfam" id="TIGR00551"/>
    </source>
</evidence>
<dbReference type="Proteomes" id="UP000268007">
    <property type="component" value="Unassembled WGS sequence"/>
</dbReference>
<reference evidence="15 16" key="1">
    <citation type="submission" date="2018-10" db="EMBL/GenBank/DDBJ databases">
        <title>Genomic Encyclopedia of Archaeal and Bacterial Type Strains, Phase II (KMG-II): from individual species to whole genera.</title>
        <authorList>
            <person name="Goeker M."/>
        </authorList>
    </citation>
    <scope>NUCLEOTIDE SEQUENCE [LARGE SCALE GENOMIC DNA]</scope>
    <source>
        <strain evidence="15 16">DSM 18602</strain>
    </source>
</reference>
<evidence type="ECO:0000256" key="5">
    <source>
        <dbReference type="ARBA" id="ARBA00022630"/>
    </source>
</evidence>
<evidence type="ECO:0000256" key="11">
    <source>
        <dbReference type="PIRSR" id="PIRSR000171-1"/>
    </source>
</evidence>
<sequence>MTRSVDFLVIGSGIAGLSFALKAAKHGKVLIVTKSNEDESNTKYAQGGVAVVVDKKEDSFEKHIEDTLIAGDGLCDRDVVEIVVKEGPERIQEIIDYGTNFDKTNKGYYDLAKEGGHSEFRVLHYKDITGFEIERALLEQIHQNPNIEILTHYFAVDLITQHHLGQFVDKSSADITAYGIYAFNTNTNAVEKILSKVTVMASGGAGHIYSITTNPTIATGDGVAMVYRAKGKVRNMEFIQFHPTALHNPGEYPSFLISEAVRGFGGVLKRRNGEEFMQEYDARKSLAPRDIVARAIDSELKKSGEDFVYLDIRHRSKADILAHFPNIYAKCLDIGIDMTKDMIPVSPACHYMCGGVMVDEVGKSSILRLYACGECSSTGLHGANRLASNSLLEALVFAHRIYENAIKQFESNLIPENIPDWDEKGVQLLNEDILVTHNIREMQKVMNDYVGIVRSDFRLERAMRRLGLLYEETEDFYKKTKLSVKLCELRNLIQVSYIVIKSAMMRKESRGLHYTTDYPEHLPVVEDTVLR</sequence>
<evidence type="ECO:0000256" key="8">
    <source>
        <dbReference type="ARBA" id="ARBA00023002"/>
    </source>
</evidence>
<gene>
    <name evidence="15" type="ORF">BDD43_1327</name>
</gene>
<proteinExistence type="inferred from homology"/>
<dbReference type="Pfam" id="PF00890">
    <property type="entry name" value="FAD_binding_2"/>
    <property type="match status" value="1"/>
</dbReference>
<dbReference type="NCBIfam" id="NF006567">
    <property type="entry name" value="PRK09077.1"/>
    <property type="match status" value="1"/>
</dbReference>
<dbReference type="GO" id="GO:0005737">
    <property type="term" value="C:cytoplasm"/>
    <property type="evidence" value="ECO:0007669"/>
    <property type="project" value="UniProtKB-SubCell"/>
</dbReference>
<feature type="domain" description="FAD-dependent oxidoreductase 2 FAD-binding" evidence="13">
    <location>
        <begin position="6"/>
        <end position="391"/>
    </location>
</feature>
<dbReference type="PIRSF" id="PIRSF000171">
    <property type="entry name" value="SDHA_APRA_LASPO"/>
    <property type="match status" value="1"/>
</dbReference>
<accession>A0A495IXG0</accession>
<evidence type="ECO:0000256" key="9">
    <source>
        <dbReference type="ARBA" id="ARBA00048305"/>
    </source>
</evidence>
<dbReference type="UniPathway" id="UPA00253">
    <property type="reaction ID" value="UER00326"/>
</dbReference>
<evidence type="ECO:0000313" key="15">
    <source>
        <dbReference type="EMBL" id="RKR81183.1"/>
    </source>
</evidence>